<evidence type="ECO:0000259" key="8">
    <source>
        <dbReference type="Pfam" id="PF08281"/>
    </source>
</evidence>
<name>A0ABT5E4T4_9BACT</name>
<dbReference type="Gene3D" id="1.10.1740.10">
    <property type="match status" value="1"/>
</dbReference>
<dbReference type="Proteomes" id="UP001221686">
    <property type="component" value="Unassembled WGS sequence"/>
</dbReference>
<proteinExistence type="inferred from homology"/>
<keyword evidence="5" id="KW-0804">Transcription</keyword>
<evidence type="ECO:0000256" key="5">
    <source>
        <dbReference type="ARBA" id="ARBA00023163"/>
    </source>
</evidence>
<organism evidence="9 10">
    <name type="scientific">Nannocystis bainbridge</name>
    <dbReference type="NCBI Taxonomy" id="2995303"/>
    <lineage>
        <taxon>Bacteria</taxon>
        <taxon>Pseudomonadati</taxon>
        <taxon>Myxococcota</taxon>
        <taxon>Polyangia</taxon>
        <taxon>Nannocystales</taxon>
        <taxon>Nannocystaceae</taxon>
        <taxon>Nannocystis</taxon>
    </lineage>
</organism>
<comment type="caution">
    <text evidence="9">The sequence shown here is derived from an EMBL/GenBank/DDBJ whole genome shotgun (WGS) entry which is preliminary data.</text>
</comment>
<dbReference type="InterPro" id="IPR007627">
    <property type="entry name" value="RNA_pol_sigma70_r2"/>
</dbReference>
<evidence type="ECO:0000256" key="1">
    <source>
        <dbReference type="ARBA" id="ARBA00010641"/>
    </source>
</evidence>
<dbReference type="InterPro" id="IPR013249">
    <property type="entry name" value="RNA_pol_sigma70_r4_t2"/>
</dbReference>
<dbReference type="InterPro" id="IPR036388">
    <property type="entry name" value="WH-like_DNA-bd_sf"/>
</dbReference>
<dbReference type="SUPFAM" id="SSF88659">
    <property type="entry name" value="Sigma3 and sigma4 domains of RNA polymerase sigma factors"/>
    <property type="match status" value="1"/>
</dbReference>
<keyword evidence="2" id="KW-0805">Transcription regulation</keyword>
<feature type="region of interest" description="Disordered" evidence="6">
    <location>
        <begin position="213"/>
        <end position="232"/>
    </location>
</feature>
<feature type="domain" description="RNA polymerase sigma-70 region 2" evidence="7">
    <location>
        <begin position="31"/>
        <end position="90"/>
    </location>
</feature>
<reference evidence="9 10" key="1">
    <citation type="submission" date="2022-11" db="EMBL/GenBank/DDBJ databases">
        <title>Minimal conservation of predation-associated metabolite biosynthetic gene clusters underscores biosynthetic potential of Myxococcota including descriptions for ten novel species: Archangium lansinium sp. nov., Myxococcus landrumus sp. nov., Nannocystis bai.</title>
        <authorList>
            <person name="Ahearne A."/>
            <person name="Stevens C."/>
            <person name="Dowd S."/>
        </authorList>
    </citation>
    <scope>NUCLEOTIDE SEQUENCE [LARGE SCALE GENOMIC DNA]</scope>
    <source>
        <strain evidence="9 10">BB15-2</strain>
    </source>
</reference>
<dbReference type="InterPro" id="IPR013325">
    <property type="entry name" value="RNA_pol_sigma_r2"/>
</dbReference>
<protein>
    <submittedName>
        <fullName evidence="9">Sigma-70 family RNA polymerase sigma factor</fullName>
    </submittedName>
</protein>
<dbReference type="Pfam" id="PF04542">
    <property type="entry name" value="Sigma70_r2"/>
    <property type="match status" value="1"/>
</dbReference>
<dbReference type="SUPFAM" id="SSF88946">
    <property type="entry name" value="Sigma2 domain of RNA polymerase sigma factors"/>
    <property type="match status" value="1"/>
</dbReference>
<comment type="similarity">
    <text evidence="1">Belongs to the sigma-70 factor family. ECF subfamily.</text>
</comment>
<evidence type="ECO:0000256" key="4">
    <source>
        <dbReference type="ARBA" id="ARBA00023125"/>
    </source>
</evidence>
<dbReference type="NCBIfam" id="TIGR02937">
    <property type="entry name" value="sigma70-ECF"/>
    <property type="match status" value="1"/>
</dbReference>
<dbReference type="PANTHER" id="PTHR43133:SF8">
    <property type="entry name" value="RNA POLYMERASE SIGMA FACTOR HI_1459-RELATED"/>
    <property type="match status" value="1"/>
</dbReference>
<feature type="domain" description="RNA polymerase sigma factor 70 region 4 type 2" evidence="8">
    <location>
        <begin position="126"/>
        <end position="177"/>
    </location>
</feature>
<gene>
    <name evidence="9" type="ORF">POL25_28490</name>
</gene>
<dbReference type="PANTHER" id="PTHR43133">
    <property type="entry name" value="RNA POLYMERASE ECF-TYPE SIGMA FACTO"/>
    <property type="match status" value="1"/>
</dbReference>
<evidence type="ECO:0000256" key="3">
    <source>
        <dbReference type="ARBA" id="ARBA00023082"/>
    </source>
</evidence>
<dbReference type="InterPro" id="IPR039425">
    <property type="entry name" value="RNA_pol_sigma-70-like"/>
</dbReference>
<dbReference type="InterPro" id="IPR013324">
    <property type="entry name" value="RNA_pol_sigma_r3/r4-like"/>
</dbReference>
<evidence type="ECO:0000256" key="6">
    <source>
        <dbReference type="SAM" id="MobiDB-lite"/>
    </source>
</evidence>
<evidence type="ECO:0000313" key="10">
    <source>
        <dbReference type="Proteomes" id="UP001221686"/>
    </source>
</evidence>
<dbReference type="EMBL" id="JAQNDL010000003">
    <property type="protein sequence ID" value="MDC0720877.1"/>
    <property type="molecule type" value="Genomic_DNA"/>
</dbReference>
<evidence type="ECO:0000259" key="7">
    <source>
        <dbReference type="Pfam" id="PF04542"/>
    </source>
</evidence>
<keyword evidence="4" id="KW-0238">DNA-binding</keyword>
<dbReference type="Gene3D" id="1.10.10.10">
    <property type="entry name" value="Winged helix-like DNA-binding domain superfamily/Winged helix DNA-binding domain"/>
    <property type="match status" value="1"/>
</dbReference>
<sequence>MSHTSKTTTRSDLELLDAWRGGDALAGEVLFERHFESVYRFFCNKVPRDADDLVQETFLGCVSAKERFRQDASFRTFLFAIARKVLLKYRERWAPKDEGEELHASRVADLDLSVTQIVVESEEQALLLRALRRLPLDLQTALELFYWEGLLSREIAQVLEIPEGTVRSRLRRGREMLRGIITELAARPELRASTLGDFDQWLASIQGRSADDLEDLVDDEGGRPPEADASGE</sequence>
<dbReference type="RefSeq" id="WP_272089386.1">
    <property type="nucleotide sequence ID" value="NZ_JAQNDL010000003.1"/>
</dbReference>
<dbReference type="Pfam" id="PF08281">
    <property type="entry name" value="Sigma70_r4_2"/>
    <property type="match status" value="1"/>
</dbReference>
<keyword evidence="10" id="KW-1185">Reference proteome</keyword>
<evidence type="ECO:0000313" key="9">
    <source>
        <dbReference type="EMBL" id="MDC0720877.1"/>
    </source>
</evidence>
<keyword evidence="3" id="KW-0731">Sigma factor</keyword>
<dbReference type="InterPro" id="IPR014284">
    <property type="entry name" value="RNA_pol_sigma-70_dom"/>
</dbReference>
<evidence type="ECO:0000256" key="2">
    <source>
        <dbReference type="ARBA" id="ARBA00023015"/>
    </source>
</evidence>
<dbReference type="CDD" id="cd06171">
    <property type="entry name" value="Sigma70_r4"/>
    <property type="match status" value="1"/>
</dbReference>
<accession>A0ABT5E4T4</accession>